<dbReference type="EMBL" id="JXRP01000017">
    <property type="protein sequence ID" value="KIL45582.1"/>
    <property type="molecule type" value="Genomic_DNA"/>
</dbReference>
<reference evidence="1 2" key="1">
    <citation type="submission" date="2015-01" db="EMBL/GenBank/DDBJ databases">
        <title>Genome sequencing of Jeotgalibacillus soli.</title>
        <authorList>
            <person name="Goh K.M."/>
            <person name="Chan K.-G."/>
            <person name="Yaakop A.S."/>
            <person name="Ee R."/>
            <person name="Gan H.M."/>
            <person name="Chan C.S."/>
        </authorList>
    </citation>
    <scope>NUCLEOTIDE SEQUENCE [LARGE SCALE GENOMIC DNA]</scope>
    <source>
        <strain evidence="1 2">P9</strain>
    </source>
</reference>
<organism evidence="1 2">
    <name type="scientific">Jeotgalibacillus soli</name>
    <dbReference type="NCBI Taxonomy" id="889306"/>
    <lineage>
        <taxon>Bacteria</taxon>
        <taxon>Bacillati</taxon>
        <taxon>Bacillota</taxon>
        <taxon>Bacilli</taxon>
        <taxon>Bacillales</taxon>
        <taxon>Caryophanaceae</taxon>
        <taxon>Jeotgalibacillus</taxon>
    </lineage>
</organism>
<dbReference type="STRING" id="889306.KP78_19310"/>
<dbReference type="OrthoDB" id="2454402at2"/>
<accession>A0A0C2V9G1</accession>
<evidence type="ECO:0000313" key="2">
    <source>
        <dbReference type="Proteomes" id="UP000031938"/>
    </source>
</evidence>
<dbReference type="Proteomes" id="UP000031938">
    <property type="component" value="Unassembled WGS sequence"/>
</dbReference>
<gene>
    <name evidence="1" type="ORF">KP78_19310</name>
</gene>
<name>A0A0C2V9G1_9BACL</name>
<evidence type="ECO:0000313" key="1">
    <source>
        <dbReference type="EMBL" id="KIL45582.1"/>
    </source>
</evidence>
<dbReference type="AlphaFoldDB" id="A0A0C2V9G1"/>
<keyword evidence="2" id="KW-1185">Reference proteome</keyword>
<dbReference type="PATRIC" id="fig|889306.3.peg.1947"/>
<protein>
    <submittedName>
        <fullName evidence="1">Uncharacterized protein</fullName>
    </submittedName>
</protein>
<comment type="caution">
    <text evidence="1">The sequence shown here is derived from an EMBL/GenBank/DDBJ whole genome shotgun (WGS) entry which is preliminary data.</text>
</comment>
<proteinExistence type="predicted"/>
<sequence>MMTNPSFLPDTCHEGRDKACFDVDRFINEGMSGGSVHRRHHKANIEEAMDLEQEAPPAGS</sequence>